<dbReference type="GO" id="GO:0000987">
    <property type="term" value="F:cis-regulatory region sequence-specific DNA binding"/>
    <property type="evidence" value="ECO:0007669"/>
    <property type="project" value="TreeGrafter"/>
</dbReference>
<keyword evidence="3" id="KW-1185">Reference proteome</keyword>
<sequence length="515" mass="56929">MGIQPIGNALLAADGTVRRSVDLGLFCPFDDEFIVGLLTDYLDAASVARLGATSRTFYALANIPYIWKEKYTADFGAQVDVWSGSWRGTYAKASGYDGDAAAASLVSARGVYSDVAYHAFLTAAFNPKEFLEYHTARENSRLCAKRKGSNVERQSISDNIPRIHASVGIDAFQHKFAEPGQPCIITGAMDGWPCRTWTLDEMVRRWTKRMFQAEAVRMSAETYATYARSAGGGGQAGSRGLVPDTSPYYLFDAELASGEEDAAREWQVPEILSRVSGRNESDSRTRADLFSLFGELRPDYRWLIAGPARSGSGWHKDPNMTSAWNAVVVGSKYWMMLPPDTPPPGVYVTADQSEVTAPSSISEWMMDFYAETKRKHGRRELGGSGKLVECVCPAGEVMYVPSGWWHLVVNLDECVALTQNFVSTVELPRVLDFMRRTPDQISGFKDAAPPAEALFDEFASRLKEYNADLAKEALDKISLHDTAPQTEDWRERLCGGQEATFSLGVDNDELGEVPW</sequence>
<protein>
    <recommendedName>
        <fullName evidence="1">JmjC domain-containing protein</fullName>
    </recommendedName>
</protein>
<dbReference type="InterPro" id="IPR041667">
    <property type="entry name" value="Cupin_8"/>
</dbReference>
<dbReference type="EMBL" id="CP119880">
    <property type="protein sequence ID" value="WFD35975.1"/>
    <property type="molecule type" value="Genomic_DNA"/>
</dbReference>
<dbReference type="AlphaFoldDB" id="A0AAF0EVT2"/>
<name>A0AAF0EVT2_9BASI</name>
<organism evidence="2 3">
    <name type="scientific">Malassezia cuniculi</name>
    <dbReference type="NCBI Taxonomy" id="948313"/>
    <lineage>
        <taxon>Eukaryota</taxon>
        <taxon>Fungi</taxon>
        <taxon>Dikarya</taxon>
        <taxon>Basidiomycota</taxon>
        <taxon>Ustilaginomycotina</taxon>
        <taxon>Malasseziomycetes</taxon>
        <taxon>Malasseziales</taxon>
        <taxon>Malasseziaceae</taxon>
        <taxon>Malassezia</taxon>
    </lineage>
</organism>
<evidence type="ECO:0000259" key="1">
    <source>
        <dbReference type="PROSITE" id="PS51184"/>
    </source>
</evidence>
<accession>A0AAF0EVT2</accession>
<feature type="domain" description="JmjC" evidence="1">
    <location>
        <begin position="264"/>
        <end position="438"/>
    </location>
</feature>
<dbReference type="GO" id="GO:0005634">
    <property type="term" value="C:nucleus"/>
    <property type="evidence" value="ECO:0007669"/>
    <property type="project" value="TreeGrafter"/>
</dbReference>
<proteinExistence type="predicted"/>
<dbReference type="Proteomes" id="UP001219933">
    <property type="component" value="Chromosome 4"/>
</dbReference>
<dbReference type="PANTHER" id="PTHR12480:SF21">
    <property type="entry name" value="JMJC DOMAIN-CONTAINING PROTEIN 8"/>
    <property type="match status" value="1"/>
</dbReference>
<dbReference type="SMART" id="SM00558">
    <property type="entry name" value="JmjC"/>
    <property type="match status" value="1"/>
</dbReference>
<dbReference type="InterPro" id="IPR036047">
    <property type="entry name" value="F-box-like_dom_sf"/>
</dbReference>
<evidence type="ECO:0000313" key="3">
    <source>
        <dbReference type="Proteomes" id="UP001219933"/>
    </source>
</evidence>
<dbReference type="PROSITE" id="PS51184">
    <property type="entry name" value="JMJC"/>
    <property type="match status" value="1"/>
</dbReference>
<gene>
    <name evidence="2" type="ORF">MCUN1_002846</name>
</gene>
<evidence type="ECO:0000313" key="2">
    <source>
        <dbReference type="EMBL" id="WFD35975.1"/>
    </source>
</evidence>
<dbReference type="InterPro" id="IPR003347">
    <property type="entry name" value="JmjC_dom"/>
</dbReference>
<dbReference type="SUPFAM" id="SSF81383">
    <property type="entry name" value="F-box domain"/>
    <property type="match status" value="1"/>
</dbReference>
<dbReference type="Pfam" id="PF13621">
    <property type="entry name" value="Cupin_8"/>
    <property type="match status" value="1"/>
</dbReference>
<dbReference type="PANTHER" id="PTHR12480">
    <property type="entry name" value="ARGININE DEMETHYLASE AND LYSYL-HYDROXYLASE JMJD"/>
    <property type="match status" value="1"/>
</dbReference>
<dbReference type="SUPFAM" id="SSF51197">
    <property type="entry name" value="Clavaminate synthase-like"/>
    <property type="match status" value="1"/>
</dbReference>
<dbReference type="Gene3D" id="2.60.120.650">
    <property type="entry name" value="Cupin"/>
    <property type="match status" value="1"/>
</dbReference>
<reference evidence="2" key="1">
    <citation type="submission" date="2023-03" db="EMBL/GenBank/DDBJ databases">
        <title>Mating type loci evolution in Malassezia.</title>
        <authorList>
            <person name="Coelho M.A."/>
        </authorList>
    </citation>
    <scope>NUCLEOTIDE SEQUENCE</scope>
    <source>
        <strain evidence="2">CBS 11721</strain>
    </source>
</reference>
<dbReference type="InterPro" id="IPR050910">
    <property type="entry name" value="JMJD6_ArgDemeth/LysHydrox"/>
</dbReference>